<dbReference type="PANTHER" id="PTHR43479">
    <property type="entry name" value="ACREF/ENVCD OPERON REPRESSOR-RELATED"/>
    <property type="match status" value="1"/>
</dbReference>
<evidence type="ECO:0000313" key="4">
    <source>
        <dbReference type="EMBL" id="RGS36932.1"/>
    </source>
</evidence>
<dbReference type="OrthoDB" id="9810250at2"/>
<dbReference type="Proteomes" id="UP000283295">
    <property type="component" value="Unassembled WGS sequence"/>
</dbReference>
<dbReference type="InterPro" id="IPR050624">
    <property type="entry name" value="HTH-type_Tx_Regulator"/>
</dbReference>
<dbReference type="InterPro" id="IPR039532">
    <property type="entry name" value="TetR_C_Firmicutes"/>
</dbReference>
<dbReference type="Gene3D" id="1.10.357.10">
    <property type="entry name" value="Tetracycline Repressor, domain 2"/>
    <property type="match status" value="1"/>
</dbReference>
<dbReference type="GO" id="GO:0003677">
    <property type="term" value="F:DNA binding"/>
    <property type="evidence" value="ECO:0007669"/>
    <property type="project" value="UniProtKB-UniRule"/>
</dbReference>
<dbReference type="PANTHER" id="PTHR43479:SF11">
    <property type="entry name" value="ACREF_ENVCD OPERON REPRESSOR-RELATED"/>
    <property type="match status" value="1"/>
</dbReference>
<evidence type="ECO:0000259" key="3">
    <source>
        <dbReference type="PROSITE" id="PS50977"/>
    </source>
</evidence>
<dbReference type="PROSITE" id="PS50977">
    <property type="entry name" value="HTH_TETR_2"/>
    <property type="match status" value="1"/>
</dbReference>
<evidence type="ECO:0000256" key="2">
    <source>
        <dbReference type="PROSITE-ProRule" id="PRU00335"/>
    </source>
</evidence>
<organism evidence="4 5">
    <name type="scientific">Coprococcus eutactus</name>
    <dbReference type="NCBI Taxonomy" id="33043"/>
    <lineage>
        <taxon>Bacteria</taxon>
        <taxon>Bacillati</taxon>
        <taxon>Bacillota</taxon>
        <taxon>Clostridia</taxon>
        <taxon>Lachnospirales</taxon>
        <taxon>Lachnospiraceae</taxon>
        <taxon>Coprococcus</taxon>
    </lineage>
</organism>
<accession>A0A3R5ZME1</accession>
<evidence type="ECO:0000256" key="1">
    <source>
        <dbReference type="ARBA" id="ARBA00023125"/>
    </source>
</evidence>
<dbReference type="SUPFAM" id="SSF46689">
    <property type="entry name" value="Homeodomain-like"/>
    <property type="match status" value="1"/>
</dbReference>
<dbReference type="InterPro" id="IPR009057">
    <property type="entry name" value="Homeodomain-like_sf"/>
</dbReference>
<feature type="domain" description="HTH tetR-type" evidence="3">
    <location>
        <begin position="10"/>
        <end position="70"/>
    </location>
</feature>
<dbReference type="EMBL" id="QRVK01000049">
    <property type="protein sequence ID" value="RGS36932.1"/>
    <property type="molecule type" value="Genomic_DNA"/>
</dbReference>
<comment type="caution">
    <text evidence="4">The sequence shown here is derived from an EMBL/GenBank/DDBJ whole genome shotgun (WGS) entry which is preliminary data.</text>
</comment>
<sequence>MINSTDPRYDRTESDLLDAFKILAGQKALNKISVSEITKLTGVTRSTFYNHYEDMPAFINSMEDRIVDEIFQIMNSFKPEGNLEICHQFFRSLCEYMKANKFLMIIIATPEAYDFVEKALTMFHRYVRLILEKSSKTGLAQEKYSYAVAYAIGGVVGILHKFAVDNCQESSDKVSAFLTEAFLDGMRPYFGV</sequence>
<reference evidence="4 5" key="1">
    <citation type="submission" date="2018-08" db="EMBL/GenBank/DDBJ databases">
        <title>A genome reference for cultivated species of the human gut microbiota.</title>
        <authorList>
            <person name="Zou Y."/>
            <person name="Xue W."/>
            <person name="Luo G."/>
        </authorList>
    </citation>
    <scope>NUCLEOTIDE SEQUENCE [LARGE SCALE GENOMIC DNA]</scope>
    <source>
        <strain evidence="4 5">AF22-21</strain>
    </source>
</reference>
<name>A0A3R5ZME1_9FIRM</name>
<proteinExistence type="predicted"/>
<dbReference type="InterPro" id="IPR001647">
    <property type="entry name" value="HTH_TetR"/>
</dbReference>
<gene>
    <name evidence="4" type="ORF">DWX94_12725</name>
</gene>
<dbReference type="Pfam" id="PF14278">
    <property type="entry name" value="TetR_C_8"/>
    <property type="match status" value="1"/>
</dbReference>
<protein>
    <submittedName>
        <fullName evidence="4">TetR/AcrR family transcriptional regulator</fullName>
    </submittedName>
</protein>
<feature type="DNA-binding region" description="H-T-H motif" evidence="2">
    <location>
        <begin position="33"/>
        <end position="52"/>
    </location>
</feature>
<evidence type="ECO:0000313" key="5">
    <source>
        <dbReference type="Proteomes" id="UP000283295"/>
    </source>
</evidence>
<dbReference type="AlphaFoldDB" id="A0A3R5ZME1"/>
<keyword evidence="1 2" id="KW-0238">DNA-binding</keyword>